<dbReference type="SUPFAM" id="SSF53098">
    <property type="entry name" value="Ribonuclease H-like"/>
    <property type="match status" value="1"/>
</dbReference>
<dbReference type="PROSITE" id="PS50876">
    <property type="entry name" value="ZF_INTEGRASE"/>
    <property type="match status" value="1"/>
</dbReference>
<dbReference type="PROSITE" id="PS50879">
    <property type="entry name" value="RNASE_H_1"/>
    <property type="match status" value="1"/>
</dbReference>
<evidence type="ECO:0000259" key="9">
    <source>
        <dbReference type="PROSITE" id="PS50876"/>
    </source>
</evidence>
<dbReference type="EMBL" id="VZRL01004144">
    <property type="protein sequence ID" value="NWV24582.1"/>
    <property type="molecule type" value="Genomic_DNA"/>
</dbReference>
<protein>
    <submittedName>
        <fullName evidence="11">POK19 protein</fullName>
    </submittedName>
</protein>
<keyword evidence="4" id="KW-0479">Metal-binding</keyword>
<keyword evidence="2" id="KW-0548">Nucleotidyltransferase</keyword>
<dbReference type="SUPFAM" id="SSF46919">
    <property type="entry name" value="N-terminal Zn binding domain of HIV integrase"/>
    <property type="match status" value="1"/>
</dbReference>
<evidence type="ECO:0000256" key="8">
    <source>
        <dbReference type="PROSITE-ProRule" id="PRU00450"/>
    </source>
</evidence>
<reference evidence="11 12" key="1">
    <citation type="submission" date="2019-09" db="EMBL/GenBank/DDBJ databases">
        <title>Bird 10,000 Genomes (B10K) Project - Family phase.</title>
        <authorList>
            <person name="Zhang G."/>
        </authorList>
    </citation>
    <scope>NUCLEOTIDE SEQUENCE [LARGE SCALE GENOMIC DNA]</scope>
    <source>
        <strain evidence="11">B10K-DU-029-52</strain>
    </source>
</reference>
<evidence type="ECO:0000313" key="12">
    <source>
        <dbReference type="Proteomes" id="UP000571324"/>
    </source>
</evidence>
<dbReference type="Gene3D" id="1.10.10.200">
    <property type="match status" value="1"/>
</dbReference>
<proteinExistence type="predicted"/>
<keyword evidence="7" id="KW-0695">RNA-directed DNA polymerase</keyword>
<keyword evidence="1" id="KW-0808">Transferase</keyword>
<evidence type="ECO:0000256" key="4">
    <source>
        <dbReference type="ARBA" id="ARBA00022723"/>
    </source>
</evidence>
<sequence length="255" mass="28327">AGCDFECIFLPIAKESFEFAYQNNIELQIALDSYTGQTSNHYPKHPIMQLDWRLTSESKFSPKPLQTVTLFTDGSGSSGKSVITWQDPSTQAWESDVEIVQGSPQVAELAAVVRAFERFSEPFNLVTDSVYVAGIVSRVEGAWLAGSTNEDIQKLLSKLYELVSHRENRYFVMHIRAHTNLPGFIAEGNRRADALAALVHVANLPDKFSQAKLSHALFHQNIPALVDMFELTKDQARAIVATCPNCQPLQLPSMG</sequence>
<feature type="non-terminal residue" evidence="11">
    <location>
        <position position="255"/>
    </location>
</feature>
<feature type="domain" description="RNase H type-1" evidence="10">
    <location>
        <begin position="64"/>
        <end position="201"/>
    </location>
</feature>
<dbReference type="GO" id="GO:0035613">
    <property type="term" value="F:RNA stem-loop binding"/>
    <property type="evidence" value="ECO:0007669"/>
    <property type="project" value="TreeGrafter"/>
</dbReference>
<evidence type="ECO:0000256" key="1">
    <source>
        <dbReference type="ARBA" id="ARBA00022679"/>
    </source>
</evidence>
<dbReference type="InterPro" id="IPR036397">
    <property type="entry name" value="RNaseH_sf"/>
</dbReference>
<keyword evidence="6" id="KW-0378">Hydrolase</keyword>
<dbReference type="AlphaFoldDB" id="A0A7K6DFG7"/>
<dbReference type="GO" id="GO:0008270">
    <property type="term" value="F:zinc ion binding"/>
    <property type="evidence" value="ECO:0007669"/>
    <property type="project" value="UniProtKB-KW"/>
</dbReference>
<comment type="caution">
    <text evidence="11">The sequence shown here is derived from an EMBL/GenBank/DDBJ whole genome shotgun (WGS) entry which is preliminary data.</text>
</comment>
<dbReference type="InterPro" id="IPR017856">
    <property type="entry name" value="Integrase-like_N"/>
</dbReference>
<keyword evidence="3" id="KW-0540">Nuclease</keyword>
<feature type="domain" description="Integrase-type" evidence="9">
    <location>
        <begin position="206"/>
        <end position="247"/>
    </location>
</feature>
<dbReference type="InterPro" id="IPR003308">
    <property type="entry name" value="Integrase_Zn-bd_dom_N"/>
</dbReference>
<organism evidence="11 12">
    <name type="scientific">Origma solitaria</name>
    <dbReference type="NCBI Taxonomy" id="720586"/>
    <lineage>
        <taxon>Eukaryota</taxon>
        <taxon>Metazoa</taxon>
        <taxon>Chordata</taxon>
        <taxon>Craniata</taxon>
        <taxon>Vertebrata</taxon>
        <taxon>Euteleostomi</taxon>
        <taxon>Archelosauria</taxon>
        <taxon>Archosauria</taxon>
        <taxon>Dinosauria</taxon>
        <taxon>Saurischia</taxon>
        <taxon>Theropoda</taxon>
        <taxon>Coelurosauria</taxon>
        <taxon>Aves</taxon>
        <taxon>Neognathae</taxon>
        <taxon>Neoaves</taxon>
        <taxon>Telluraves</taxon>
        <taxon>Australaves</taxon>
        <taxon>Passeriformes</taxon>
        <taxon>Meliphagoidea</taxon>
        <taxon>Acanthizidae</taxon>
        <taxon>Origma</taxon>
    </lineage>
</organism>
<dbReference type="Proteomes" id="UP000571324">
    <property type="component" value="Unassembled WGS sequence"/>
</dbReference>
<evidence type="ECO:0000256" key="3">
    <source>
        <dbReference type="ARBA" id="ARBA00022722"/>
    </source>
</evidence>
<dbReference type="PANTHER" id="PTHR41694:SF3">
    <property type="entry name" value="RNA-DIRECTED DNA POLYMERASE-RELATED"/>
    <property type="match status" value="1"/>
</dbReference>
<evidence type="ECO:0000256" key="7">
    <source>
        <dbReference type="ARBA" id="ARBA00022918"/>
    </source>
</evidence>
<keyword evidence="8" id="KW-0862">Zinc</keyword>
<dbReference type="GO" id="GO:0003964">
    <property type="term" value="F:RNA-directed DNA polymerase activity"/>
    <property type="evidence" value="ECO:0007669"/>
    <property type="project" value="UniProtKB-KW"/>
</dbReference>
<dbReference type="Pfam" id="PF00075">
    <property type="entry name" value="RNase_H"/>
    <property type="match status" value="1"/>
</dbReference>
<evidence type="ECO:0000256" key="5">
    <source>
        <dbReference type="ARBA" id="ARBA00022759"/>
    </source>
</evidence>
<dbReference type="OrthoDB" id="9386368at2759"/>
<accession>A0A7K6DFG7</accession>
<evidence type="ECO:0000256" key="6">
    <source>
        <dbReference type="ARBA" id="ARBA00022801"/>
    </source>
</evidence>
<keyword evidence="12" id="KW-1185">Reference proteome</keyword>
<keyword evidence="5" id="KW-0255">Endonuclease</keyword>
<evidence type="ECO:0000256" key="2">
    <source>
        <dbReference type="ARBA" id="ARBA00022695"/>
    </source>
</evidence>
<dbReference type="PANTHER" id="PTHR41694">
    <property type="entry name" value="ENDOGENOUS RETROVIRUS GROUP K MEMBER POL PROTEIN"/>
    <property type="match status" value="1"/>
</dbReference>
<evidence type="ECO:0000259" key="10">
    <source>
        <dbReference type="PROSITE" id="PS50879"/>
    </source>
</evidence>
<feature type="non-terminal residue" evidence="11">
    <location>
        <position position="1"/>
    </location>
</feature>
<dbReference type="GO" id="GO:0004523">
    <property type="term" value="F:RNA-DNA hybrid ribonuclease activity"/>
    <property type="evidence" value="ECO:0007669"/>
    <property type="project" value="InterPro"/>
</dbReference>
<evidence type="ECO:0000313" key="11">
    <source>
        <dbReference type="EMBL" id="NWV24582.1"/>
    </source>
</evidence>
<dbReference type="Gene3D" id="3.30.420.10">
    <property type="entry name" value="Ribonuclease H-like superfamily/Ribonuclease H"/>
    <property type="match status" value="1"/>
</dbReference>
<dbReference type="Pfam" id="PF02022">
    <property type="entry name" value="Integrase_Zn"/>
    <property type="match status" value="1"/>
</dbReference>
<name>A0A7K6DFG7_9PASS</name>
<dbReference type="InterPro" id="IPR012337">
    <property type="entry name" value="RNaseH-like_sf"/>
</dbReference>
<keyword evidence="8" id="KW-0863">Zinc-finger</keyword>
<gene>
    <name evidence="11" type="primary">Ervk19_5</name>
    <name evidence="11" type="ORF">ORISOL_R16332</name>
</gene>
<dbReference type="InterPro" id="IPR002156">
    <property type="entry name" value="RNaseH_domain"/>
</dbReference>